<evidence type="ECO:0000313" key="8">
    <source>
        <dbReference type="Proteomes" id="UP001291926"/>
    </source>
</evidence>
<keyword evidence="4 6" id="KW-1133">Transmembrane helix</keyword>
<name>A0ABR0DU76_9LAMI</name>
<evidence type="ECO:0000256" key="5">
    <source>
        <dbReference type="ARBA" id="ARBA00023136"/>
    </source>
</evidence>
<keyword evidence="5 6" id="KW-0472">Membrane</keyword>
<feature type="transmembrane region" description="Helical" evidence="6">
    <location>
        <begin position="215"/>
        <end position="244"/>
    </location>
</feature>
<dbReference type="PANTHER" id="PTHR31113">
    <property type="entry name" value="UPF0496 PROTEIN 3-RELATED"/>
    <property type="match status" value="1"/>
</dbReference>
<dbReference type="PANTHER" id="PTHR31113:SF6">
    <property type="entry name" value="UPF0496 PROTEIN 3"/>
    <property type="match status" value="1"/>
</dbReference>
<dbReference type="Proteomes" id="UP001291926">
    <property type="component" value="Unassembled WGS sequence"/>
</dbReference>
<evidence type="ECO:0000256" key="1">
    <source>
        <dbReference type="ARBA" id="ARBA00004370"/>
    </source>
</evidence>
<dbReference type="InterPro" id="IPR007749">
    <property type="entry name" value="DUF677"/>
</dbReference>
<evidence type="ECO:0000256" key="2">
    <source>
        <dbReference type="ARBA" id="ARBA00009074"/>
    </source>
</evidence>
<evidence type="ECO:0000256" key="6">
    <source>
        <dbReference type="SAM" id="Phobius"/>
    </source>
</evidence>
<accession>A0ABR0DU76</accession>
<gene>
    <name evidence="7" type="ORF">RD792_000071</name>
</gene>
<comment type="caution">
    <text evidence="7">The sequence shown here is derived from an EMBL/GenBank/DDBJ whole genome shotgun (WGS) entry which is preliminary data.</text>
</comment>
<organism evidence="7 8">
    <name type="scientific">Penstemon davidsonii</name>
    <dbReference type="NCBI Taxonomy" id="160366"/>
    <lineage>
        <taxon>Eukaryota</taxon>
        <taxon>Viridiplantae</taxon>
        <taxon>Streptophyta</taxon>
        <taxon>Embryophyta</taxon>
        <taxon>Tracheophyta</taxon>
        <taxon>Spermatophyta</taxon>
        <taxon>Magnoliopsida</taxon>
        <taxon>eudicotyledons</taxon>
        <taxon>Gunneridae</taxon>
        <taxon>Pentapetalae</taxon>
        <taxon>asterids</taxon>
        <taxon>lamiids</taxon>
        <taxon>Lamiales</taxon>
        <taxon>Plantaginaceae</taxon>
        <taxon>Cheloneae</taxon>
        <taxon>Penstemon</taxon>
    </lineage>
</organism>
<proteinExistence type="inferred from homology"/>
<reference evidence="7 8" key="1">
    <citation type="journal article" date="2023" name="bioRxiv">
        <title>Genome report: Whole genome sequence and annotation of Penstemon davidsonii.</title>
        <authorList>
            <person name="Ostevik K.L."/>
            <person name="Alabady M."/>
            <person name="Zhang M."/>
            <person name="Rausher M.D."/>
        </authorList>
    </citation>
    <scope>NUCLEOTIDE SEQUENCE [LARGE SCALE GENOMIC DNA]</scope>
    <source>
        <strain evidence="7">DNT005</strain>
        <tissue evidence="7">Whole leaf</tissue>
    </source>
</reference>
<evidence type="ECO:0000256" key="3">
    <source>
        <dbReference type="ARBA" id="ARBA00022692"/>
    </source>
</evidence>
<comment type="subcellular location">
    <subcellularLocation>
        <location evidence="1">Membrane</location>
    </subcellularLocation>
</comment>
<comment type="similarity">
    <text evidence="2">Belongs to the UPF0496 family.</text>
</comment>
<keyword evidence="8" id="KW-1185">Reference proteome</keyword>
<dbReference type="Pfam" id="PF05055">
    <property type="entry name" value="DUF677"/>
    <property type="match status" value="1"/>
</dbReference>
<keyword evidence="3 6" id="KW-0812">Transmembrane</keyword>
<evidence type="ECO:0000256" key="4">
    <source>
        <dbReference type="ARBA" id="ARBA00022989"/>
    </source>
</evidence>
<evidence type="ECO:0000313" key="7">
    <source>
        <dbReference type="EMBL" id="KAK4492752.1"/>
    </source>
</evidence>
<protein>
    <submittedName>
        <fullName evidence="7">Uncharacterized protein</fullName>
    </submittedName>
</protein>
<sequence length="370" mass="41964">MKTRFHARIKKLFGGNVTQADEPTLENLDLQEEYANAFRTESYTEFWIDVLALKKGNLTTHRSVGSTTAARLPSYRLFVEHLLDPAQSTVTRILDMTRIPSDILAVLEDYFTNSSDASNLCGLLLKDIDHTRKKYKSLKDSFESSHKRPYPHIPTILTRITIFSKSNPFCPTAQSLTRFQIVQASCSNLLKRLESSRNKTQSKVRRLKKLKYGSAVFLVVFTASLVVIVATHAFVLLVAAPGLMTASLELISIKKLGRWSAQLNAAAKGTYILIRDLDTISRLVARLNIELEHMESLMQMWLERGDDRLQANGEVAFRLKNFDLSFIEQLDELEEHLYLCFMTINRARNLVVKEIVNSGNPNLNSNPLAK</sequence>
<dbReference type="EMBL" id="JAYDYQ010001086">
    <property type="protein sequence ID" value="KAK4492752.1"/>
    <property type="molecule type" value="Genomic_DNA"/>
</dbReference>